<feature type="compositionally biased region" description="Basic and acidic residues" evidence="1">
    <location>
        <begin position="1"/>
        <end position="12"/>
    </location>
</feature>
<protein>
    <submittedName>
        <fullName evidence="2">TIGR03761 family integrating conjugative element protein</fullName>
    </submittedName>
</protein>
<comment type="caution">
    <text evidence="2">The sequence shown here is derived from an EMBL/GenBank/DDBJ whole genome shotgun (WGS) entry which is preliminary data.</text>
</comment>
<dbReference type="Pfam" id="PF08900">
    <property type="entry name" value="AcaB"/>
    <property type="match status" value="1"/>
</dbReference>
<dbReference type="AlphaFoldDB" id="A0A4V3SQW8"/>
<proteinExistence type="predicted"/>
<organism evidence="2 3">
    <name type="scientific">Rodentibacter pneumotropicus</name>
    <dbReference type="NCBI Taxonomy" id="758"/>
    <lineage>
        <taxon>Bacteria</taxon>
        <taxon>Pseudomonadati</taxon>
        <taxon>Pseudomonadota</taxon>
        <taxon>Gammaproteobacteria</taxon>
        <taxon>Pasteurellales</taxon>
        <taxon>Pasteurellaceae</taxon>
        <taxon>Rodentibacter</taxon>
    </lineage>
</organism>
<name>A0A4V3SQW8_9PAST</name>
<dbReference type="NCBIfam" id="TIGR03761">
    <property type="entry name" value="ICE_PFL4669"/>
    <property type="match status" value="1"/>
</dbReference>
<feature type="region of interest" description="Disordered" evidence="1">
    <location>
        <begin position="1"/>
        <end position="20"/>
    </location>
</feature>
<evidence type="ECO:0000256" key="1">
    <source>
        <dbReference type="SAM" id="MobiDB-lite"/>
    </source>
</evidence>
<accession>A0A4V3SQW8</accession>
<gene>
    <name evidence="2" type="ORF">D3M78_06560</name>
</gene>
<reference evidence="2 3" key="1">
    <citation type="journal article" date="2019" name="Vet. Microbiol.">
        <title>Development of multi locus sequence typing (MLST) of Rodentibacter pneumotropicus.</title>
        <authorList>
            <person name="Adhikary S."/>
            <person name="Bisgaard M."/>
            <person name="Boot R."/>
            <person name="Benga L."/>
            <person name="Nicklas W."/>
            <person name="Christensen H."/>
        </authorList>
    </citation>
    <scope>NUCLEOTIDE SEQUENCE [LARGE SCALE GENOMIC DNA]</scope>
    <source>
        <strain evidence="2 3">Ac84</strain>
    </source>
</reference>
<evidence type="ECO:0000313" key="2">
    <source>
        <dbReference type="EMBL" id="THA08966.1"/>
    </source>
</evidence>
<evidence type="ECO:0000313" key="3">
    <source>
        <dbReference type="Proteomes" id="UP000306758"/>
    </source>
</evidence>
<dbReference type="RefSeq" id="WP_136123585.1">
    <property type="nucleotide sequence ID" value="NZ_QXNI01000037.1"/>
</dbReference>
<dbReference type="EMBL" id="QXNI01000037">
    <property type="protein sequence ID" value="THA08966.1"/>
    <property type="molecule type" value="Genomic_DNA"/>
</dbReference>
<dbReference type="InterPro" id="IPR014996">
    <property type="entry name" value="AcaB"/>
</dbReference>
<sequence length="250" mass="28671">MIAENTSHEHEPQSTQPQMGALRSEITLTLHSQYATRMWQGRPILREGKKIVRPGILSIPGCLSLLSQLQKDAANDDPYADYYLVEFENMVLNNTEQMKKLIADLVEIHAEQLPDGIDIQRCSNIEPAIYQIYADSPLAYKLIYLLCEFDTLAKTTMTAAYIALLTKAEAREWLEAGSILLRRCFGVIETYRHSGITRQDVRNNSARYQEVRQRFKLELPQDILEGTRRARFAPDIHPSAFDNDDVLERE</sequence>
<dbReference type="Proteomes" id="UP000306758">
    <property type="component" value="Unassembled WGS sequence"/>
</dbReference>